<dbReference type="AlphaFoldDB" id="A0A398AXB4"/>
<dbReference type="InterPro" id="IPR051532">
    <property type="entry name" value="Ester_Hydrolysis_Enzymes"/>
</dbReference>
<dbReference type="EMBL" id="QWVS01000080">
    <property type="protein sequence ID" value="RID81398.1"/>
    <property type="molecule type" value="Genomic_DNA"/>
</dbReference>
<sequence length="242" mass="26821">MNHLKKVIGLLLAITLVVGVSFPVNATKTTTKVQTVDYVALGDSLAAGITPDGIMDYSYTDYVASKFESSKLYKLVDYDNFAVSGYTSVQLKNDVLKSSKIRKEIKAATHITIDIGANDLLAKLKTDPATAVEAIPEVSANLQTILSTIDKLNPKVKVYVMGYYNPFVYYPQEQQEAMLPLLTNLNAQIKSVAQKNKDTYVATDVVIQKKAKTYLPNPNNIHLSKSGYKVIANEFWKVIYKK</sequence>
<dbReference type="PANTHER" id="PTHR30383">
    <property type="entry name" value="THIOESTERASE 1/PROTEASE 1/LYSOPHOSPHOLIPASE L1"/>
    <property type="match status" value="1"/>
</dbReference>
<dbReference type="SUPFAM" id="SSF52266">
    <property type="entry name" value="SGNH hydrolase"/>
    <property type="match status" value="1"/>
</dbReference>
<dbReference type="PANTHER" id="PTHR30383:SF5">
    <property type="entry name" value="SGNH HYDROLASE-TYPE ESTERASE DOMAIN-CONTAINING PROTEIN"/>
    <property type="match status" value="1"/>
</dbReference>
<dbReference type="RefSeq" id="WP_119119070.1">
    <property type="nucleotide sequence ID" value="NZ_QWVS01000080.1"/>
</dbReference>
<gene>
    <name evidence="3" type="ORF">D1953_20890</name>
</gene>
<dbReference type="Pfam" id="PF13472">
    <property type="entry name" value="Lipase_GDSL_2"/>
    <property type="match status" value="1"/>
</dbReference>
<dbReference type="GO" id="GO:0004622">
    <property type="term" value="F:phosphatidylcholine lysophospholipase activity"/>
    <property type="evidence" value="ECO:0007669"/>
    <property type="project" value="TreeGrafter"/>
</dbReference>
<dbReference type="Proteomes" id="UP000266016">
    <property type="component" value="Unassembled WGS sequence"/>
</dbReference>
<organism evidence="3 4">
    <name type="scientific">Peribacillus asahii</name>
    <dbReference type="NCBI Taxonomy" id="228899"/>
    <lineage>
        <taxon>Bacteria</taxon>
        <taxon>Bacillati</taxon>
        <taxon>Bacillota</taxon>
        <taxon>Bacilli</taxon>
        <taxon>Bacillales</taxon>
        <taxon>Bacillaceae</taxon>
        <taxon>Peribacillus</taxon>
    </lineage>
</organism>
<keyword evidence="4" id="KW-1185">Reference proteome</keyword>
<feature type="chain" id="PRO_5017252840" description="SGNH hydrolase-type esterase domain-containing protein" evidence="1">
    <location>
        <begin position="27"/>
        <end position="242"/>
    </location>
</feature>
<evidence type="ECO:0000259" key="2">
    <source>
        <dbReference type="Pfam" id="PF13472"/>
    </source>
</evidence>
<feature type="signal peptide" evidence="1">
    <location>
        <begin position="1"/>
        <end position="26"/>
    </location>
</feature>
<dbReference type="InterPro" id="IPR036514">
    <property type="entry name" value="SGNH_hydro_sf"/>
</dbReference>
<keyword evidence="1" id="KW-0732">Signal</keyword>
<dbReference type="Gene3D" id="3.40.50.1110">
    <property type="entry name" value="SGNH hydrolase"/>
    <property type="match status" value="1"/>
</dbReference>
<dbReference type="InterPro" id="IPR013830">
    <property type="entry name" value="SGNH_hydro"/>
</dbReference>
<protein>
    <recommendedName>
        <fullName evidence="2">SGNH hydrolase-type esterase domain-containing protein</fullName>
    </recommendedName>
</protein>
<evidence type="ECO:0000313" key="4">
    <source>
        <dbReference type="Proteomes" id="UP000266016"/>
    </source>
</evidence>
<reference evidence="3 4" key="1">
    <citation type="submission" date="2018-08" db="EMBL/GenBank/DDBJ databases">
        <title>Bacillus jemisoniae sp. nov., Bacillus chryseoplanitiae sp. nov., Bacillus resnikiae sp. nov., and Bacillus frankliniae sp. nov., isolated from Viking spacecraft and associated surfaces.</title>
        <authorList>
            <person name="Seuylemezian A."/>
            <person name="Vaishampayan P."/>
        </authorList>
    </citation>
    <scope>NUCLEOTIDE SEQUENCE [LARGE SCALE GENOMIC DNA]</scope>
    <source>
        <strain evidence="3 4">MA001</strain>
    </source>
</reference>
<evidence type="ECO:0000256" key="1">
    <source>
        <dbReference type="SAM" id="SignalP"/>
    </source>
</evidence>
<feature type="domain" description="SGNH hydrolase-type esterase" evidence="2">
    <location>
        <begin position="40"/>
        <end position="230"/>
    </location>
</feature>
<evidence type="ECO:0000313" key="3">
    <source>
        <dbReference type="EMBL" id="RID81398.1"/>
    </source>
</evidence>
<name>A0A398AXB4_9BACI</name>
<comment type="caution">
    <text evidence="3">The sequence shown here is derived from an EMBL/GenBank/DDBJ whole genome shotgun (WGS) entry which is preliminary data.</text>
</comment>
<proteinExistence type="predicted"/>
<accession>A0A398AXB4</accession>